<comment type="caution">
    <text evidence="3">The sequence shown here is derived from an EMBL/GenBank/DDBJ whole genome shotgun (WGS) entry which is preliminary data.</text>
</comment>
<name>A0A4Y3PAY8_BREPA</name>
<organism evidence="3 4">
    <name type="scientific">Brevibacillus parabrevis</name>
    <dbReference type="NCBI Taxonomy" id="54914"/>
    <lineage>
        <taxon>Bacteria</taxon>
        <taxon>Bacillati</taxon>
        <taxon>Bacillota</taxon>
        <taxon>Bacilli</taxon>
        <taxon>Bacillales</taxon>
        <taxon>Paenibacillaceae</taxon>
        <taxon>Brevibacillus</taxon>
    </lineage>
</organism>
<dbReference type="AlphaFoldDB" id="A0A4Y3PAY8"/>
<evidence type="ECO:0000313" key="4">
    <source>
        <dbReference type="Proteomes" id="UP000316882"/>
    </source>
</evidence>
<reference evidence="3 4" key="1">
    <citation type="submission" date="2019-06" db="EMBL/GenBank/DDBJ databases">
        <title>Whole genome shotgun sequence of Brevibacillus parabrevis NBRC 12334.</title>
        <authorList>
            <person name="Hosoyama A."/>
            <person name="Uohara A."/>
            <person name="Ohji S."/>
            <person name="Ichikawa N."/>
        </authorList>
    </citation>
    <scope>NUCLEOTIDE SEQUENCE [LARGE SCALE GENOMIC DNA]</scope>
    <source>
        <strain evidence="3 4">NBRC 12334</strain>
    </source>
</reference>
<proteinExistence type="predicted"/>
<protein>
    <recommendedName>
        <fullName evidence="5">DUF4362 domain-containing protein</fullName>
    </recommendedName>
</protein>
<evidence type="ECO:0000256" key="1">
    <source>
        <dbReference type="SAM" id="MobiDB-lite"/>
    </source>
</evidence>
<keyword evidence="4" id="KW-1185">Reference proteome</keyword>
<evidence type="ECO:0000313" key="3">
    <source>
        <dbReference type="EMBL" id="GEB31690.1"/>
    </source>
</evidence>
<keyword evidence="2" id="KW-0732">Signal</keyword>
<dbReference type="Proteomes" id="UP000316882">
    <property type="component" value="Unassembled WGS sequence"/>
</dbReference>
<evidence type="ECO:0008006" key="5">
    <source>
        <dbReference type="Google" id="ProtNLM"/>
    </source>
</evidence>
<dbReference type="RefSeq" id="WP_122964283.1">
    <property type="nucleotide sequence ID" value="NZ_BJMH01000005.1"/>
</dbReference>
<dbReference type="EMBL" id="BJMH01000005">
    <property type="protein sequence ID" value="GEB31690.1"/>
    <property type="molecule type" value="Genomic_DNA"/>
</dbReference>
<accession>A0A4Y3PAY8</accession>
<feature type="region of interest" description="Disordered" evidence="1">
    <location>
        <begin position="156"/>
        <end position="176"/>
    </location>
</feature>
<feature type="signal peptide" evidence="2">
    <location>
        <begin position="1"/>
        <end position="21"/>
    </location>
</feature>
<sequence length="191" mass="21777">MRVITSVIILLVALVICTACEEQNNIFTPNYNNEPTSSVNSEELHTRVTNSNHEAILPDSIKNILGEWKSERIFALGKVTKYTDKEIKDLFLGKTVILSIDSMKLGEEETLKPIYYRVSEHLKLHNQISNYEYLDLPAIDNDTLKLITMHKYDEEQEGIQGNGGSTSSKSNRFTRQKGEMNRCFMNNLSSN</sequence>
<evidence type="ECO:0000256" key="2">
    <source>
        <dbReference type="SAM" id="SignalP"/>
    </source>
</evidence>
<feature type="chain" id="PRO_5022952742" description="DUF4362 domain-containing protein" evidence="2">
    <location>
        <begin position="22"/>
        <end position="191"/>
    </location>
</feature>
<gene>
    <name evidence="3" type="ORF">BPA01_12700</name>
</gene>